<feature type="region of interest" description="Disordered" evidence="1">
    <location>
        <begin position="481"/>
        <end position="502"/>
    </location>
</feature>
<reference evidence="2 3" key="1">
    <citation type="submission" date="2014-04" db="EMBL/GenBank/DDBJ databases">
        <authorList>
            <consortium name="DOE Joint Genome Institute"/>
            <person name="Kuo A."/>
            <person name="Gay G."/>
            <person name="Dore J."/>
            <person name="Kohler A."/>
            <person name="Nagy L.G."/>
            <person name="Floudas D."/>
            <person name="Copeland A."/>
            <person name="Barry K.W."/>
            <person name="Cichocki N."/>
            <person name="Veneault-Fourrey C."/>
            <person name="LaButti K."/>
            <person name="Lindquist E.A."/>
            <person name="Lipzen A."/>
            <person name="Lundell T."/>
            <person name="Morin E."/>
            <person name="Murat C."/>
            <person name="Sun H."/>
            <person name="Tunlid A."/>
            <person name="Henrissat B."/>
            <person name="Grigoriev I.V."/>
            <person name="Hibbett D.S."/>
            <person name="Martin F."/>
            <person name="Nordberg H.P."/>
            <person name="Cantor M.N."/>
            <person name="Hua S.X."/>
        </authorList>
    </citation>
    <scope>NUCLEOTIDE SEQUENCE [LARGE SCALE GENOMIC DNA]</scope>
    <source>
        <strain evidence="3">h7</strain>
    </source>
</reference>
<dbReference type="EMBL" id="KN831787">
    <property type="protein sequence ID" value="KIM39169.1"/>
    <property type="molecule type" value="Genomic_DNA"/>
</dbReference>
<gene>
    <name evidence="2" type="ORF">M413DRAFT_12446</name>
</gene>
<evidence type="ECO:0000256" key="1">
    <source>
        <dbReference type="SAM" id="MobiDB-lite"/>
    </source>
</evidence>
<organism evidence="2 3">
    <name type="scientific">Hebeloma cylindrosporum</name>
    <dbReference type="NCBI Taxonomy" id="76867"/>
    <lineage>
        <taxon>Eukaryota</taxon>
        <taxon>Fungi</taxon>
        <taxon>Dikarya</taxon>
        <taxon>Basidiomycota</taxon>
        <taxon>Agaricomycotina</taxon>
        <taxon>Agaricomycetes</taxon>
        <taxon>Agaricomycetidae</taxon>
        <taxon>Agaricales</taxon>
        <taxon>Agaricineae</taxon>
        <taxon>Hymenogastraceae</taxon>
        <taxon>Hebeloma</taxon>
    </lineage>
</organism>
<feature type="region of interest" description="Disordered" evidence="1">
    <location>
        <begin position="1"/>
        <end position="75"/>
    </location>
</feature>
<dbReference type="Proteomes" id="UP000053424">
    <property type="component" value="Unassembled WGS sequence"/>
</dbReference>
<protein>
    <submittedName>
        <fullName evidence="2">Uncharacterized protein</fullName>
    </submittedName>
</protein>
<dbReference type="STRING" id="686832.A0A0C3C4K1"/>
<evidence type="ECO:0000313" key="2">
    <source>
        <dbReference type="EMBL" id="KIM39169.1"/>
    </source>
</evidence>
<sequence length="638" mass="71895">MPVVQAPNNTRPPESRPEAQIAPKGFLGVTLQKLRKKAQRNTSPSDFSSSSSSSSSTLDSDSETSNLRLPGHTKFLKPKHYNGDLDARAFHQFMKKSTAYLEDNQIKAKCTVIALFYYLDGKAYDFYIQKVVQNEEEWTAEEFFTELFNFCFPLNYHMQMRKKLDRASRMKRHTINEREPVVKFWKGCKPVIQKALWWDDKAIHKAEIIEISEKIMDICDKKGGESSSKRGGFDPGEEDRILLLLLHPQGEILYTLIVGHLVDPVLLHLEDWGDQGCLQTMGVNSRMIAQAPALLSMDEVTGEEDFPAKVHLVKPPEKAVFGVQLGAISGIREKSKPEVLDSLPLGSISFFDEPQNEPDWIDHSSAPQDFIGDCYAMMAKSQLPKDGIESRYSSINPLADPKGRFNFYPSDDNLEEYIVDDAELNLQLLVLKSSLLDPMFDLDELAHLEVNQPDSNAERSAQDVSDLLQEVSDLDSDTLELVEGTRDDPPNLQSVSDSDSKVSEVLDLESVMETEDELTDEKSGSRQAQISSESINWTKNDLQSFFKRVPHFPVMLMMSGLLKSHSMVPVLMSPATNNVAMWHNMGDPMLGWAAQVWLSGHPYHKTIMDAVIESQIEVLFNLCALYIGEEEPELDALQ</sequence>
<feature type="region of interest" description="Disordered" evidence="1">
    <location>
        <begin position="512"/>
        <end position="531"/>
    </location>
</feature>
<accession>A0A0C3C4K1</accession>
<dbReference type="HOGENOM" id="CLU_428962_0_0_1"/>
<feature type="compositionally biased region" description="Polar residues" evidence="1">
    <location>
        <begin position="1"/>
        <end position="12"/>
    </location>
</feature>
<keyword evidence="3" id="KW-1185">Reference proteome</keyword>
<reference evidence="3" key="2">
    <citation type="submission" date="2015-01" db="EMBL/GenBank/DDBJ databases">
        <title>Evolutionary Origins and Diversification of the Mycorrhizal Mutualists.</title>
        <authorList>
            <consortium name="DOE Joint Genome Institute"/>
            <consortium name="Mycorrhizal Genomics Consortium"/>
            <person name="Kohler A."/>
            <person name="Kuo A."/>
            <person name="Nagy L.G."/>
            <person name="Floudas D."/>
            <person name="Copeland A."/>
            <person name="Barry K.W."/>
            <person name="Cichocki N."/>
            <person name="Veneault-Fourrey C."/>
            <person name="LaButti K."/>
            <person name="Lindquist E.A."/>
            <person name="Lipzen A."/>
            <person name="Lundell T."/>
            <person name="Morin E."/>
            <person name="Murat C."/>
            <person name="Riley R."/>
            <person name="Ohm R."/>
            <person name="Sun H."/>
            <person name="Tunlid A."/>
            <person name="Henrissat B."/>
            <person name="Grigoriev I.V."/>
            <person name="Hibbett D.S."/>
            <person name="Martin F."/>
        </authorList>
    </citation>
    <scope>NUCLEOTIDE SEQUENCE [LARGE SCALE GENOMIC DNA]</scope>
    <source>
        <strain evidence="3">h7</strain>
    </source>
</reference>
<dbReference type="OrthoDB" id="3205788at2759"/>
<name>A0A0C3C4K1_HEBCY</name>
<dbReference type="AlphaFoldDB" id="A0A0C3C4K1"/>
<proteinExistence type="predicted"/>
<evidence type="ECO:0000313" key="3">
    <source>
        <dbReference type="Proteomes" id="UP000053424"/>
    </source>
</evidence>
<feature type="compositionally biased region" description="Low complexity" evidence="1">
    <location>
        <begin position="42"/>
        <end position="65"/>
    </location>
</feature>